<gene>
    <name evidence="1" type="ORF">GSOID_T00001452001</name>
</gene>
<accession>E4Y3A1</accession>
<dbReference type="AlphaFoldDB" id="E4Y3A1"/>
<keyword evidence="2" id="KW-1185">Reference proteome</keyword>
<feature type="non-terminal residue" evidence="1">
    <location>
        <position position="1"/>
    </location>
</feature>
<evidence type="ECO:0000313" key="1">
    <source>
        <dbReference type="EMBL" id="CBY16317.1"/>
    </source>
</evidence>
<proteinExistence type="predicted"/>
<reference evidence="1" key="1">
    <citation type="journal article" date="2010" name="Science">
        <title>Plasticity of animal genome architecture unmasked by rapid evolution of a pelagic tunicate.</title>
        <authorList>
            <person name="Denoeud F."/>
            <person name="Henriet S."/>
            <person name="Mungpakdee S."/>
            <person name="Aury J.M."/>
            <person name="Da Silva C."/>
            <person name="Brinkmann H."/>
            <person name="Mikhaleva J."/>
            <person name="Olsen L.C."/>
            <person name="Jubin C."/>
            <person name="Canestro C."/>
            <person name="Bouquet J.M."/>
            <person name="Danks G."/>
            <person name="Poulain J."/>
            <person name="Campsteijn C."/>
            <person name="Adamski M."/>
            <person name="Cross I."/>
            <person name="Yadetie F."/>
            <person name="Muffato M."/>
            <person name="Louis A."/>
            <person name="Butcher S."/>
            <person name="Tsagkogeorga G."/>
            <person name="Konrad A."/>
            <person name="Singh S."/>
            <person name="Jensen M.F."/>
            <person name="Cong E.H."/>
            <person name="Eikeseth-Otteraa H."/>
            <person name="Noel B."/>
            <person name="Anthouard V."/>
            <person name="Porcel B.M."/>
            <person name="Kachouri-Lafond R."/>
            <person name="Nishino A."/>
            <person name="Ugolini M."/>
            <person name="Chourrout P."/>
            <person name="Nishida H."/>
            <person name="Aasland R."/>
            <person name="Huzurbazar S."/>
            <person name="Westhof E."/>
            <person name="Delsuc F."/>
            <person name="Lehrach H."/>
            <person name="Reinhardt R."/>
            <person name="Weissenbach J."/>
            <person name="Roy S.W."/>
            <person name="Artiguenave F."/>
            <person name="Postlethwait J.H."/>
            <person name="Manak J.R."/>
            <person name="Thompson E.M."/>
            <person name="Jaillon O."/>
            <person name="Du Pasquier L."/>
            <person name="Boudinot P."/>
            <person name="Liberles D.A."/>
            <person name="Volff J.N."/>
            <person name="Philippe H."/>
            <person name="Lenhard B."/>
            <person name="Roest Crollius H."/>
            <person name="Wincker P."/>
            <person name="Chourrout D."/>
        </authorList>
    </citation>
    <scope>NUCLEOTIDE SEQUENCE [LARGE SCALE GENOMIC DNA]</scope>
</reference>
<dbReference type="Proteomes" id="UP000001307">
    <property type="component" value="Unassembled WGS sequence"/>
</dbReference>
<sequence>HMFNNNKCLLCIEFEQNVKTILI</sequence>
<dbReference type="InParanoid" id="E4Y3A1"/>
<organism evidence="1">
    <name type="scientific">Oikopleura dioica</name>
    <name type="common">Tunicate</name>
    <dbReference type="NCBI Taxonomy" id="34765"/>
    <lineage>
        <taxon>Eukaryota</taxon>
        <taxon>Metazoa</taxon>
        <taxon>Chordata</taxon>
        <taxon>Tunicata</taxon>
        <taxon>Appendicularia</taxon>
        <taxon>Copelata</taxon>
        <taxon>Oikopleuridae</taxon>
        <taxon>Oikopleura</taxon>
    </lineage>
</organism>
<protein>
    <submittedName>
        <fullName evidence="1">Uncharacterized protein</fullName>
    </submittedName>
</protein>
<evidence type="ECO:0000313" key="2">
    <source>
        <dbReference type="Proteomes" id="UP000001307"/>
    </source>
</evidence>
<dbReference type="EMBL" id="FN654082">
    <property type="protein sequence ID" value="CBY16317.1"/>
    <property type="molecule type" value="Genomic_DNA"/>
</dbReference>
<name>E4Y3A1_OIKDI</name>